<reference evidence="2" key="1">
    <citation type="submission" date="2017-03" db="EMBL/GenBank/DDBJ databases">
        <title>Phytopthora megakarya and P. palmivora, two closely related causual agents of cacao black pod achieved similar genome size and gene model numbers by different mechanisms.</title>
        <authorList>
            <person name="Ali S."/>
            <person name="Shao J."/>
            <person name="Larry D.J."/>
            <person name="Kronmiller B."/>
            <person name="Shen D."/>
            <person name="Strem M.D."/>
            <person name="Melnick R.L."/>
            <person name="Guiltinan M.J."/>
            <person name="Tyler B.M."/>
            <person name="Meinhardt L.W."/>
            <person name="Bailey B.A."/>
        </authorList>
    </citation>
    <scope>NUCLEOTIDE SEQUENCE [LARGE SCALE GENOMIC DNA]</scope>
    <source>
        <strain evidence="2">zdho120</strain>
    </source>
</reference>
<dbReference type="EMBL" id="NBNE01002435">
    <property type="protein sequence ID" value="OWZ10467.1"/>
    <property type="molecule type" value="Genomic_DNA"/>
</dbReference>
<dbReference type="Proteomes" id="UP000198211">
    <property type="component" value="Unassembled WGS sequence"/>
</dbReference>
<protein>
    <submittedName>
        <fullName evidence="1">Uncharacterized protein</fullName>
    </submittedName>
</protein>
<sequence>MKIVDEGRHVKLDSGGRYPIAGTNWIPFVGKVAEKAPVDYVEGIGGFRLDVVEKGERGMFVPTKKVGAVMLATTVTEVRNGMTWVPVINSSLGEVKLPSRHGLGTWIPLGKGMQGLEMSGNPRDEKLVT</sequence>
<dbReference type="AlphaFoldDB" id="A0A225W094"/>
<accession>A0A225W094</accession>
<comment type="caution">
    <text evidence="1">The sequence shown here is derived from an EMBL/GenBank/DDBJ whole genome shotgun (WGS) entry which is preliminary data.</text>
</comment>
<keyword evidence="2" id="KW-1185">Reference proteome</keyword>
<name>A0A225W094_9STRA</name>
<proteinExistence type="predicted"/>
<evidence type="ECO:0000313" key="2">
    <source>
        <dbReference type="Proteomes" id="UP000198211"/>
    </source>
</evidence>
<gene>
    <name evidence="1" type="ORF">PHMEG_00016680</name>
</gene>
<evidence type="ECO:0000313" key="1">
    <source>
        <dbReference type="EMBL" id="OWZ10467.1"/>
    </source>
</evidence>
<organism evidence="1 2">
    <name type="scientific">Phytophthora megakarya</name>
    <dbReference type="NCBI Taxonomy" id="4795"/>
    <lineage>
        <taxon>Eukaryota</taxon>
        <taxon>Sar</taxon>
        <taxon>Stramenopiles</taxon>
        <taxon>Oomycota</taxon>
        <taxon>Peronosporomycetes</taxon>
        <taxon>Peronosporales</taxon>
        <taxon>Peronosporaceae</taxon>
        <taxon>Phytophthora</taxon>
    </lineage>
</organism>